<proteinExistence type="predicted"/>
<accession>A0A6J6CMY4</accession>
<dbReference type="AlphaFoldDB" id="A0A6J6CMY4"/>
<organism evidence="1">
    <name type="scientific">freshwater metagenome</name>
    <dbReference type="NCBI Taxonomy" id="449393"/>
    <lineage>
        <taxon>unclassified sequences</taxon>
        <taxon>metagenomes</taxon>
        <taxon>ecological metagenomes</taxon>
    </lineage>
</organism>
<name>A0A6J6CMY4_9ZZZZ</name>
<gene>
    <name evidence="1" type="ORF">UFOPK1503_01084</name>
</gene>
<evidence type="ECO:0000313" key="1">
    <source>
        <dbReference type="EMBL" id="CAB4551473.1"/>
    </source>
</evidence>
<sequence length="127" mass="13740">MASLDPYSPSDGVQVDLPELKARNVLFVSDAEGNSVLIGSFLNTTDATLVAQLETMDSNGEVVFTDITIPAEGKFDLGYNGTEGKRLFLTELPGSMHPVYIRAGGDPTEMLVPILDGTLEEYRPFID</sequence>
<protein>
    <submittedName>
        <fullName evidence="1">Unannotated protein</fullName>
    </submittedName>
</protein>
<reference evidence="1" key="1">
    <citation type="submission" date="2020-05" db="EMBL/GenBank/DDBJ databases">
        <authorList>
            <person name="Chiriac C."/>
            <person name="Salcher M."/>
            <person name="Ghai R."/>
            <person name="Kavagutti S V."/>
        </authorList>
    </citation>
    <scope>NUCLEOTIDE SEQUENCE</scope>
</reference>
<dbReference type="EMBL" id="CAEZST010000026">
    <property type="protein sequence ID" value="CAB4551473.1"/>
    <property type="molecule type" value="Genomic_DNA"/>
</dbReference>